<dbReference type="InterPro" id="IPR004358">
    <property type="entry name" value="Sig_transdc_His_kin-like_C"/>
</dbReference>
<dbReference type="EC" id="2.7.13.3" evidence="3"/>
<evidence type="ECO:0000313" key="15">
    <source>
        <dbReference type="Proteomes" id="UP001596514"/>
    </source>
</evidence>
<evidence type="ECO:0000259" key="12">
    <source>
        <dbReference type="PROSITE" id="PS50109"/>
    </source>
</evidence>
<evidence type="ECO:0000256" key="1">
    <source>
        <dbReference type="ARBA" id="ARBA00000085"/>
    </source>
</evidence>
<keyword evidence="9" id="KW-0902">Two-component regulatory system</keyword>
<dbReference type="SUPFAM" id="SSF55874">
    <property type="entry name" value="ATPase domain of HSP90 chaperone/DNA topoisomerase II/histidine kinase"/>
    <property type="match status" value="1"/>
</dbReference>
<dbReference type="CDD" id="cd00082">
    <property type="entry name" value="HisKA"/>
    <property type="match status" value="1"/>
</dbReference>
<accession>A0ABW2TC66</accession>
<dbReference type="PROSITE" id="PS50885">
    <property type="entry name" value="HAMP"/>
    <property type="match status" value="1"/>
</dbReference>
<dbReference type="Gene3D" id="3.30.565.10">
    <property type="entry name" value="Histidine kinase-like ATPase, C-terminal domain"/>
    <property type="match status" value="1"/>
</dbReference>
<keyword evidence="7 14" id="KW-0418">Kinase</keyword>
<evidence type="ECO:0000256" key="7">
    <source>
        <dbReference type="ARBA" id="ARBA00022777"/>
    </source>
</evidence>
<feature type="domain" description="Histidine kinase" evidence="12">
    <location>
        <begin position="149"/>
        <end position="357"/>
    </location>
</feature>
<dbReference type="PRINTS" id="PR00344">
    <property type="entry name" value="BCTRLSENSOR"/>
</dbReference>
<keyword evidence="15" id="KW-1185">Reference proteome</keyword>
<evidence type="ECO:0000256" key="9">
    <source>
        <dbReference type="ARBA" id="ARBA00023012"/>
    </source>
</evidence>
<keyword evidence="5" id="KW-0808">Transferase</keyword>
<comment type="catalytic activity">
    <reaction evidence="1">
        <text>ATP + protein L-histidine = ADP + protein N-phospho-L-histidine.</text>
        <dbReference type="EC" id="2.7.13.3"/>
    </reaction>
</comment>
<dbReference type="RefSeq" id="WP_343972953.1">
    <property type="nucleotide sequence ID" value="NZ_BAAAGK010000098.1"/>
</dbReference>
<organism evidence="14 15">
    <name type="scientific">Streptosporangium amethystogenes subsp. fukuiense</name>
    <dbReference type="NCBI Taxonomy" id="698418"/>
    <lineage>
        <taxon>Bacteria</taxon>
        <taxon>Bacillati</taxon>
        <taxon>Actinomycetota</taxon>
        <taxon>Actinomycetes</taxon>
        <taxon>Streptosporangiales</taxon>
        <taxon>Streptosporangiaceae</taxon>
        <taxon>Streptosporangium</taxon>
    </lineage>
</organism>
<comment type="subcellular location">
    <subcellularLocation>
        <location evidence="2">Cell membrane</location>
    </subcellularLocation>
</comment>
<dbReference type="InterPro" id="IPR050428">
    <property type="entry name" value="TCS_sensor_his_kinase"/>
</dbReference>
<dbReference type="InterPro" id="IPR003660">
    <property type="entry name" value="HAMP_dom"/>
</dbReference>
<dbReference type="InterPro" id="IPR036890">
    <property type="entry name" value="HATPase_C_sf"/>
</dbReference>
<keyword evidence="4" id="KW-0597">Phosphoprotein</keyword>
<keyword evidence="8 11" id="KW-1133">Transmembrane helix</keyword>
<dbReference type="SMART" id="SM00387">
    <property type="entry name" value="HATPase_c"/>
    <property type="match status" value="1"/>
</dbReference>
<dbReference type="Gene3D" id="1.10.287.130">
    <property type="match status" value="1"/>
</dbReference>
<dbReference type="SMART" id="SM00388">
    <property type="entry name" value="HisKA"/>
    <property type="match status" value="1"/>
</dbReference>
<dbReference type="CDD" id="cd00075">
    <property type="entry name" value="HATPase"/>
    <property type="match status" value="1"/>
</dbReference>
<dbReference type="InterPro" id="IPR003594">
    <property type="entry name" value="HATPase_dom"/>
</dbReference>
<dbReference type="InterPro" id="IPR036097">
    <property type="entry name" value="HisK_dim/P_sf"/>
</dbReference>
<evidence type="ECO:0000256" key="3">
    <source>
        <dbReference type="ARBA" id="ARBA00012438"/>
    </source>
</evidence>
<dbReference type="InterPro" id="IPR005467">
    <property type="entry name" value="His_kinase_dom"/>
</dbReference>
<dbReference type="PROSITE" id="PS50109">
    <property type="entry name" value="HIS_KIN"/>
    <property type="match status" value="1"/>
</dbReference>
<evidence type="ECO:0000256" key="8">
    <source>
        <dbReference type="ARBA" id="ARBA00022989"/>
    </source>
</evidence>
<evidence type="ECO:0000256" key="5">
    <source>
        <dbReference type="ARBA" id="ARBA00022679"/>
    </source>
</evidence>
<proteinExistence type="predicted"/>
<dbReference type="PANTHER" id="PTHR45436">
    <property type="entry name" value="SENSOR HISTIDINE KINASE YKOH"/>
    <property type="match status" value="1"/>
</dbReference>
<dbReference type="SUPFAM" id="SSF47384">
    <property type="entry name" value="Homodimeric domain of signal transducing histidine kinase"/>
    <property type="match status" value="1"/>
</dbReference>
<evidence type="ECO:0000256" key="6">
    <source>
        <dbReference type="ARBA" id="ARBA00022692"/>
    </source>
</evidence>
<evidence type="ECO:0000256" key="10">
    <source>
        <dbReference type="ARBA" id="ARBA00023136"/>
    </source>
</evidence>
<dbReference type="Pfam" id="PF02518">
    <property type="entry name" value="HATPase_c"/>
    <property type="match status" value="1"/>
</dbReference>
<evidence type="ECO:0000313" key="14">
    <source>
        <dbReference type="EMBL" id="MFC7606255.1"/>
    </source>
</evidence>
<evidence type="ECO:0000256" key="4">
    <source>
        <dbReference type="ARBA" id="ARBA00022553"/>
    </source>
</evidence>
<feature type="domain" description="HAMP" evidence="13">
    <location>
        <begin position="92"/>
        <end position="145"/>
    </location>
</feature>
<reference evidence="15" key="1">
    <citation type="journal article" date="2019" name="Int. J. Syst. Evol. Microbiol.">
        <title>The Global Catalogue of Microorganisms (GCM) 10K type strain sequencing project: providing services to taxonomists for standard genome sequencing and annotation.</title>
        <authorList>
            <consortium name="The Broad Institute Genomics Platform"/>
            <consortium name="The Broad Institute Genome Sequencing Center for Infectious Disease"/>
            <person name="Wu L."/>
            <person name="Ma J."/>
        </authorList>
    </citation>
    <scope>NUCLEOTIDE SEQUENCE [LARGE SCALE GENOMIC DNA]</scope>
    <source>
        <strain evidence="15">JCM 10083</strain>
    </source>
</reference>
<gene>
    <name evidence="14" type="ORF">ACFQVD_39760</name>
</gene>
<protein>
    <recommendedName>
        <fullName evidence="3">histidine kinase</fullName>
        <ecNumber evidence="3">2.7.13.3</ecNumber>
    </recommendedName>
</protein>
<name>A0ABW2TC66_9ACTN</name>
<dbReference type="PANTHER" id="PTHR45436:SF5">
    <property type="entry name" value="SENSOR HISTIDINE KINASE TRCS"/>
    <property type="match status" value="1"/>
</dbReference>
<dbReference type="SUPFAM" id="SSF158472">
    <property type="entry name" value="HAMP domain-like"/>
    <property type="match status" value="1"/>
</dbReference>
<keyword evidence="10 11" id="KW-0472">Membrane</keyword>
<dbReference type="EMBL" id="JBHTEE010000001">
    <property type="protein sequence ID" value="MFC7606255.1"/>
    <property type="molecule type" value="Genomic_DNA"/>
</dbReference>
<feature type="transmembrane region" description="Helical" evidence="11">
    <location>
        <begin position="63"/>
        <end position="85"/>
    </location>
</feature>
<dbReference type="Proteomes" id="UP001596514">
    <property type="component" value="Unassembled WGS sequence"/>
</dbReference>
<sequence>MSGLRVPLPAQSTCVRLAILVTIPAAPVPVPGGVAPVSPEAARVRSAPDFPARHRARRVSGPVVPGLLGILFAAQTIMPMALAGWRMRGIVMATLRPVRRICDRLDEINEGHPEGRIPDFPGRQEINRLARGINSALERGWKAHRFASDVSHELRSPLTALRVQIEGARLHGGQIDLDDLLRRVLREVDHLESIIDDLLTLSRAEQGGESAACRPLDMAAVVRQHVARRHDRVPAGLRLESGVFVNGVEPQISRILTNLLDNGQRHVKESITVGVRRDSDIAEMTVEDDGDGVPPVEREHIFERFARSEKSRRVDPRGAGLGLAITREIAHAHGGTIHVEDSAAGGARFVLRLPAIDPPGETGETRSV</sequence>
<evidence type="ECO:0000259" key="13">
    <source>
        <dbReference type="PROSITE" id="PS50885"/>
    </source>
</evidence>
<dbReference type="Pfam" id="PF00512">
    <property type="entry name" value="HisKA"/>
    <property type="match status" value="1"/>
</dbReference>
<dbReference type="GO" id="GO:0016301">
    <property type="term" value="F:kinase activity"/>
    <property type="evidence" value="ECO:0007669"/>
    <property type="project" value="UniProtKB-KW"/>
</dbReference>
<comment type="caution">
    <text evidence="14">The sequence shown here is derived from an EMBL/GenBank/DDBJ whole genome shotgun (WGS) entry which is preliminary data.</text>
</comment>
<evidence type="ECO:0000256" key="11">
    <source>
        <dbReference type="SAM" id="Phobius"/>
    </source>
</evidence>
<dbReference type="InterPro" id="IPR003661">
    <property type="entry name" value="HisK_dim/P_dom"/>
</dbReference>
<evidence type="ECO:0000256" key="2">
    <source>
        <dbReference type="ARBA" id="ARBA00004236"/>
    </source>
</evidence>
<keyword evidence="6 11" id="KW-0812">Transmembrane</keyword>